<name>A0A2S5Y523_9MICO</name>
<dbReference type="SUPFAM" id="SSF52200">
    <property type="entry name" value="Toll/Interleukin receptor TIR domain"/>
    <property type="match status" value="1"/>
</dbReference>
<feature type="region of interest" description="Disordered" evidence="1">
    <location>
        <begin position="240"/>
        <end position="259"/>
    </location>
</feature>
<dbReference type="OrthoDB" id="3838036at2"/>
<comment type="caution">
    <text evidence="3">The sequence shown here is derived from an EMBL/GenBank/DDBJ whole genome shotgun (WGS) entry which is preliminary data.</text>
</comment>
<dbReference type="InterPro" id="IPR035897">
    <property type="entry name" value="Toll_tir_struct_dom_sf"/>
</dbReference>
<evidence type="ECO:0000313" key="3">
    <source>
        <dbReference type="EMBL" id="PPI13846.1"/>
    </source>
</evidence>
<gene>
    <name evidence="3" type="ORF">C5C51_09040</name>
</gene>
<accession>A0A2S5Y523</accession>
<organism evidence="3 4">
    <name type="scientific">Rathayibacter toxicus</name>
    <dbReference type="NCBI Taxonomy" id="145458"/>
    <lineage>
        <taxon>Bacteria</taxon>
        <taxon>Bacillati</taxon>
        <taxon>Actinomycetota</taxon>
        <taxon>Actinomycetes</taxon>
        <taxon>Micrococcales</taxon>
        <taxon>Microbacteriaceae</taxon>
        <taxon>Rathayibacter</taxon>
    </lineage>
</organism>
<protein>
    <submittedName>
        <fullName evidence="3">TIR domain-containing protein</fullName>
    </submittedName>
</protein>
<dbReference type="Gene3D" id="3.40.50.10140">
    <property type="entry name" value="Toll/interleukin-1 receptor homology (TIR) domain"/>
    <property type="match status" value="1"/>
</dbReference>
<dbReference type="Proteomes" id="UP000237966">
    <property type="component" value="Unassembled WGS sequence"/>
</dbReference>
<evidence type="ECO:0000259" key="2">
    <source>
        <dbReference type="SMART" id="SM00255"/>
    </source>
</evidence>
<dbReference type="GO" id="GO:0007165">
    <property type="term" value="P:signal transduction"/>
    <property type="evidence" value="ECO:0007669"/>
    <property type="project" value="InterPro"/>
</dbReference>
<dbReference type="Pfam" id="PF13676">
    <property type="entry name" value="TIR_2"/>
    <property type="match status" value="1"/>
</dbReference>
<feature type="domain" description="TIR" evidence="2">
    <location>
        <begin position="5"/>
        <end position="155"/>
    </location>
</feature>
<dbReference type="SMART" id="SM00255">
    <property type="entry name" value="TIR"/>
    <property type="match status" value="1"/>
</dbReference>
<dbReference type="InterPro" id="IPR000157">
    <property type="entry name" value="TIR_dom"/>
</dbReference>
<dbReference type="AlphaFoldDB" id="A0A2S5Y523"/>
<evidence type="ECO:0000313" key="4">
    <source>
        <dbReference type="Proteomes" id="UP000237966"/>
    </source>
</evidence>
<evidence type="ECO:0000256" key="1">
    <source>
        <dbReference type="SAM" id="MobiDB-lite"/>
    </source>
</evidence>
<dbReference type="EMBL" id="PSWU01000013">
    <property type="protein sequence ID" value="PPI13846.1"/>
    <property type="molecule type" value="Genomic_DNA"/>
</dbReference>
<reference evidence="3 4" key="1">
    <citation type="submission" date="2018-02" db="EMBL/GenBank/DDBJ databases">
        <title>Bacteriophage NCPPB3778 and a type I-E CRISPR drive the evolution of the US Biological Select Agent, Rathayibacter toxicus.</title>
        <authorList>
            <person name="Davis E.W.II."/>
            <person name="Tabima J.F."/>
            <person name="Weisberg A.J."/>
            <person name="Lopes L.D."/>
            <person name="Wiseman M.S."/>
            <person name="Wiseman M.S."/>
            <person name="Pupko T."/>
            <person name="Belcher M.S."/>
            <person name="Sechler A.J."/>
            <person name="Tancos M.A."/>
            <person name="Schroeder B.K."/>
            <person name="Murray T.D."/>
            <person name="Luster D.G."/>
            <person name="Schneider W.L."/>
            <person name="Rogers E."/>
            <person name="Andreote F.D."/>
            <person name="Grunwald N.J."/>
            <person name="Putnam M.L."/>
            <person name="Chang J.H."/>
        </authorList>
    </citation>
    <scope>NUCLEOTIDE SEQUENCE [LARGE SCALE GENOMIC DNA]</scope>
    <source>
        <strain evidence="3 4">FH99</strain>
    </source>
</reference>
<dbReference type="RefSeq" id="WP_051210221.1">
    <property type="nucleotide sequence ID" value="NZ_CP037977.1"/>
</dbReference>
<sequence>MTEHDFDIAVTFAGEDREFVEAVVELVKSAGFKVFYDEDHKYESWGEDLTEYFPDVYERRARYAVMFISKDYAAKPWTRLERRSVLARALEEEKPYLLPVRLDSTKLPGVRDVIGYLDGHIETPVGIANAITTKLGAPNSDGIRLFNGRVPRTAAELSILLGERPPAWEYLMLSYHLSEKTTALKTQYINHRLGFAVPQGFLPDEELPDTLRREIAILSATANMLESLLLGPAQDEAMGGAWKVRRPRPDRGTRRSNRAALRAADGLVGEIARARYRIRRRRGYS</sequence>
<proteinExistence type="predicted"/>